<dbReference type="GO" id="GO:0035438">
    <property type="term" value="F:cyclic-di-GMP binding"/>
    <property type="evidence" value="ECO:0007669"/>
    <property type="project" value="InterPro"/>
</dbReference>
<dbReference type="Gene3D" id="2.40.10.220">
    <property type="entry name" value="predicted glycosyltransferase like domains"/>
    <property type="match status" value="1"/>
</dbReference>
<reference evidence="2 3" key="1">
    <citation type="submission" date="2020-02" db="EMBL/GenBank/DDBJ databases">
        <authorList>
            <person name="Kim Y.B."/>
            <person name="Roh S.W."/>
        </authorList>
    </citation>
    <scope>NUCLEOTIDE SEQUENCE [LARGE SCALE GENOMIC DNA]</scope>
    <source>
        <strain evidence="2 3">DSM 103574</strain>
    </source>
</reference>
<dbReference type="RefSeq" id="WP_163065223.1">
    <property type="nucleotide sequence ID" value="NZ_CP048649.1"/>
</dbReference>
<dbReference type="KEGG" id="abut:Ami103574_03065"/>
<proteinExistence type="predicted"/>
<dbReference type="Pfam" id="PF07238">
    <property type="entry name" value="PilZ"/>
    <property type="match status" value="1"/>
</dbReference>
<dbReference type="AlphaFoldDB" id="A0A858BW97"/>
<evidence type="ECO:0000313" key="3">
    <source>
        <dbReference type="Proteomes" id="UP000466848"/>
    </source>
</evidence>
<dbReference type="Proteomes" id="UP000466848">
    <property type="component" value="Chromosome"/>
</dbReference>
<gene>
    <name evidence="2" type="ORF">Ami103574_03065</name>
</gene>
<keyword evidence="3" id="KW-1185">Reference proteome</keyword>
<evidence type="ECO:0000259" key="1">
    <source>
        <dbReference type="Pfam" id="PF07238"/>
    </source>
</evidence>
<name>A0A858BW97_9FIRM</name>
<dbReference type="InterPro" id="IPR009875">
    <property type="entry name" value="PilZ_domain"/>
</dbReference>
<dbReference type="EMBL" id="CP048649">
    <property type="protein sequence ID" value="QIB68356.1"/>
    <property type="molecule type" value="Genomic_DNA"/>
</dbReference>
<protein>
    <recommendedName>
        <fullName evidence="1">PilZ domain-containing protein</fullName>
    </recommendedName>
</protein>
<sequence>MDANFNILDTVEICVTDQKQQKTYYRTKVQDIGTEGTFSTMIPSSDTGRPVIFFKDRKYELYSKGSTGIVLWTVHYLGMGKVDNLPACKFQVVSGPEITQRREFFRQPVSIDFQYYLMDNAENIDYQTVYKGRILDLSGGGCSFMCNESIMLRTQILSEFTFRHTPFTFQSEVLDRIDYTDTRADWDYKYRVRWTNANPKTIEALIQLVFAQQRELIVFNNSMG</sequence>
<organism evidence="2 3">
    <name type="scientific">Aminipila butyrica</name>
    <dbReference type="NCBI Taxonomy" id="433296"/>
    <lineage>
        <taxon>Bacteria</taxon>
        <taxon>Bacillati</taxon>
        <taxon>Bacillota</taxon>
        <taxon>Clostridia</taxon>
        <taxon>Peptostreptococcales</taxon>
        <taxon>Anaerovoracaceae</taxon>
        <taxon>Aminipila</taxon>
    </lineage>
</organism>
<dbReference type="SUPFAM" id="SSF141371">
    <property type="entry name" value="PilZ domain-like"/>
    <property type="match status" value="1"/>
</dbReference>
<feature type="domain" description="PilZ" evidence="1">
    <location>
        <begin position="100"/>
        <end position="211"/>
    </location>
</feature>
<accession>A0A858BW97</accession>
<evidence type="ECO:0000313" key="2">
    <source>
        <dbReference type="EMBL" id="QIB68356.1"/>
    </source>
</evidence>